<reference evidence="2 3" key="1">
    <citation type="journal article" date="2021" name="J. Hered.">
        <title>A chromosome-level genome assembly of the parasitoid wasp, Cotesia glomerata (Hymenoptera: Braconidae).</title>
        <authorList>
            <person name="Pinto B.J."/>
            <person name="Weis J.J."/>
            <person name="Gamble T."/>
            <person name="Ode P.J."/>
            <person name="Paul R."/>
            <person name="Zaspel J.M."/>
        </authorList>
    </citation>
    <scope>NUCLEOTIDE SEQUENCE [LARGE SCALE GENOMIC DNA]</scope>
    <source>
        <strain evidence="2">CgM1</strain>
    </source>
</reference>
<protein>
    <submittedName>
        <fullName evidence="2">Uncharacterized protein</fullName>
    </submittedName>
</protein>
<keyword evidence="3" id="KW-1185">Reference proteome</keyword>
<sequence>MNFVKFDEVNNWRDRPLEIGRIRIGDIHSVGFHSYPSSRFLLIVNATIARGMSRGTEQGVASWVFTLPSSPRTSNSATIQLRCHRSQFIREIEAISRKQFNRRVSSARPASAPLCPPLGQAHET</sequence>
<accession>A0AAV7I7E1</accession>
<proteinExistence type="predicted"/>
<evidence type="ECO:0000313" key="3">
    <source>
        <dbReference type="Proteomes" id="UP000826195"/>
    </source>
</evidence>
<organism evidence="2 3">
    <name type="scientific">Cotesia glomerata</name>
    <name type="common">Lepidopteran parasitic wasp</name>
    <name type="synonym">Apanteles glomeratus</name>
    <dbReference type="NCBI Taxonomy" id="32391"/>
    <lineage>
        <taxon>Eukaryota</taxon>
        <taxon>Metazoa</taxon>
        <taxon>Ecdysozoa</taxon>
        <taxon>Arthropoda</taxon>
        <taxon>Hexapoda</taxon>
        <taxon>Insecta</taxon>
        <taxon>Pterygota</taxon>
        <taxon>Neoptera</taxon>
        <taxon>Endopterygota</taxon>
        <taxon>Hymenoptera</taxon>
        <taxon>Apocrita</taxon>
        <taxon>Ichneumonoidea</taxon>
        <taxon>Braconidae</taxon>
        <taxon>Microgastrinae</taxon>
        <taxon>Cotesia</taxon>
    </lineage>
</organism>
<evidence type="ECO:0000256" key="1">
    <source>
        <dbReference type="SAM" id="MobiDB-lite"/>
    </source>
</evidence>
<comment type="caution">
    <text evidence="2">The sequence shown here is derived from an EMBL/GenBank/DDBJ whole genome shotgun (WGS) entry which is preliminary data.</text>
</comment>
<gene>
    <name evidence="2" type="ORF">KQX54_006572</name>
</gene>
<dbReference type="AlphaFoldDB" id="A0AAV7I7E1"/>
<dbReference type="Proteomes" id="UP000826195">
    <property type="component" value="Unassembled WGS sequence"/>
</dbReference>
<evidence type="ECO:0000313" key="2">
    <source>
        <dbReference type="EMBL" id="KAH0546101.1"/>
    </source>
</evidence>
<name>A0AAV7I7E1_COTGL</name>
<dbReference type="EMBL" id="JAHXZJ010002237">
    <property type="protein sequence ID" value="KAH0546101.1"/>
    <property type="molecule type" value="Genomic_DNA"/>
</dbReference>
<feature type="region of interest" description="Disordered" evidence="1">
    <location>
        <begin position="101"/>
        <end position="124"/>
    </location>
</feature>